<dbReference type="SUPFAM" id="SSF53383">
    <property type="entry name" value="PLP-dependent transferases"/>
    <property type="match status" value="1"/>
</dbReference>
<dbReference type="InterPro" id="IPR000653">
    <property type="entry name" value="DegT/StrS_aminotransferase"/>
</dbReference>
<dbReference type="InterPro" id="IPR015424">
    <property type="entry name" value="PyrdxlP-dep_Trfase"/>
</dbReference>
<dbReference type="Gene3D" id="3.90.1150.10">
    <property type="entry name" value="Aspartate Aminotransferase, domain 1"/>
    <property type="match status" value="1"/>
</dbReference>
<dbReference type="InterPro" id="IPR015421">
    <property type="entry name" value="PyrdxlP-dep_Trfase_major"/>
</dbReference>
<dbReference type="Gene3D" id="3.40.640.10">
    <property type="entry name" value="Type I PLP-dependent aspartate aminotransferase-like (Major domain)"/>
    <property type="match status" value="1"/>
</dbReference>
<evidence type="ECO:0000313" key="5">
    <source>
        <dbReference type="EMBL" id="RAI27475.1"/>
    </source>
</evidence>
<dbReference type="EMBL" id="NPEV01000018">
    <property type="protein sequence ID" value="RAI27475.1"/>
    <property type="molecule type" value="Genomic_DNA"/>
</dbReference>
<evidence type="ECO:0000256" key="1">
    <source>
        <dbReference type="ARBA" id="ARBA00037999"/>
    </source>
</evidence>
<dbReference type="PIRSF" id="PIRSF000390">
    <property type="entry name" value="PLP_StrS"/>
    <property type="match status" value="1"/>
</dbReference>
<evidence type="ECO:0008006" key="7">
    <source>
        <dbReference type="Google" id="ProtNLM"/>
    </source>
</evidence>
<evidence type="ECO:0000256" key="3">
    <source>
        <dbReference type="PIRSR" id="PIRSR000390-2"/>
    </source>
</evidence>
<keyword evidence="3 4" id="KW-0663">Pyridoxal phosphate</keyword>
<organism evidence="5 6">
    <name type="scientific">Rhodobium orientis</name>
    <dbReference type="NCBI Taxonomy" id="34017"/>
    <lineage>
        <taxon>Bacteria</taxon>
        <taxon>Pseudomonadati</taxon>
        <taxon>Pseudomonadota</taxon>
        <taxon>Alphaproteobacteria</taxon>
        <taxon>Hyphomicrobiales</taxon>
        <taxon>Rhodobiaceae</taxon>
        <taxon>Rhodobium</taxon>
    </lineage>
</organism>
<evidence type="ECO:0000313" key="6">
    <source>
        <dbReference type="Proteomes" id="UP000249299"/>
    </source>
</evidence>
<feature type="active site" description="Proton acceptor" evidence="2">
    <location>
        <position position="191"/>
    </location>
</feature>
<evidence type="ECO:0000256" key="4">
    <source>
        <dbReference type="RuleBase" id="RU004508"/>
    </source>
</evidence>
<feature type="modified residue" description="N6-(pyridoxal phosphate)lysine" evidence="3">
    <location>
        <position position="191"/>
    </location>
</feature>
<comment type="caution">
    <text evidence="5">The sequence shown here is derived from an EMBL/GenBank/DDBJ whole genome shotgun (WGS) entry which is preliminary data.</text>
</comment>
<reference evidence="5 6" key="1">
    <citation type="submission" date="2017-07" db="EMBL/GenBank/DDBJ databases">
        <title>Draft Genome Sequences of Select Purple Nonsulfur Bacteria.</title>
        <authorList>
            <person name="Lasarre B."/>
            <person name="Mckinlay J.B."/>
        </authorList>
    </citation>
    <scope>NUCLEOTIDE SEQUENCE [LARGE SCALE GENOMIC DNA]</scope>
    <source>
        <strain evidence="5 6">DSM 11290</strain>
    </source>
</reference>
<dbReference type="OrthoDB" id="9768668at2"/>
<keyword evidence="6" id="KW-1185">Reference proteome</keyword>
<dbReference type="Proteomes" id="UP000249299">
    <property type="component" value="Unassembled WGS sequence"/>
</dbReference>
<dbReference type="AlphaFoldDB" id="A0A327JP24"/>
<dbReference type="PANTHER" id="PTHR30244">
    <property type="entry name" value="TRANSAMINASE"/>
    <property type="match status" value="1"/>
</dbReference>
<dbReference type="PANTHER" id="PTHR30244:SF34">
    <property type="entry name" value="DTDP-4-AMINO-4,6-DIDEOXYGALACTOSE TRANSAMINASE"/>
    <property type="match status" value="1"/>
</dbReference>
<dbReference type="GO" id="GO:0030170">
    <property type="term" value="F:pyridoxal phosphate binding"/>
    <property type="evidence" value="ECO:0007669"/>
    <property type="project" value="TreeGrafter"/>
</dbReference>
<dbReference type="Pfam" id="PF01041">
    <property type="entry name" value="DegT_DnrJ_EryC1"/>
    <property type="match status" value="1"/>
</dbReference>
<accession>A0A327JP24</accession>
<protein>
    <recommendedName>
        <fullName evidence="7">DegT/DnrJ/EryC1/StrS aminotransferase</fullName>
    </recommendedName>
</protein>
<comment type="similarity">
    <text evidence="1 4">Belongs to the DegT/DnrJ/EryC1 family.</text>
</comment>
<sequence length="387" mass="41589">MTMDWKYTLSEPVLGDEEKAAVLSCLESGWLSMGPNTQAFEKRFSELTGAKHAIAVANGTAALHLALAALEIGASKTDEVIQPSINFVAAANMTKAVGAKPVFADIVALDEPTIAPAEIERHITPNTKAVVVMHYGGYPARMAEILKICEAHGLPLIEDACHAPLYRMDGFSGRALGTLGAVGCFSFFSNKNMTTGEGGMVTTDDDALAAKIRNLRSHGMTSLSWDRHHGRPATYDVTAHGYNYRIDDLRAALGRAQLERLDDLNALRQGHARAYADLVARASDTGMRYLYGSDPEGGTAHLAGILVPREARNPIRQMLADNGIQSSLHYPPVHLFTAFADTASDALPLTEAFAESMITLPMHAYLPDAAPEDIIGLIAESLLRHAA</sequence>
<proteinExistence type="inferred from homology"/>
<name>A0A327JP24_9HYPH</name>
<evidence type="ECO:0000256" key="2">
    <source>
        <dbReference type="PIRSR" id="PIRSR000390-1"/>
    </source>
</evidence>
<dbReference type="InterPro" id="IPR015422">
    <property type="entry name" value="PyrdxlP-dep_Trfase_small"/>
</dbReference>
<dbReference type="GO" id="GO:0000271">
    <property type="term" value="P:polysaccharide biosynthetic process"/>
    <property type="evidence" value="ECO:0007669"/>
    <property type="project" value="TreeGrafter"/>
</dbReference>
<gene>
    <name evidence="5" type="ORF">CH339_10320</name>
</gene>
<dbReference type="GO" id="GO:0008483">
    <property type="term" value="F:transaminase activity"/>
    <property type="evidence" value="ECO:0007669"/>
    <property type="project" value="TreeGrafter"/>
</dbReference>
<dbReference type="CDD" id="cd00616">
    <property type="entry name" value="AHBA_syn"/>
    <property type="match status" value="1"/>
</dbReference>